<proteinExistence type="predicted"/>
<dbReference type="InterPro" id="IPR050796">
    <property type="entry name" value="SCF_F-box_component"/>
</dbReference>
<feature type="domain" description="F-box" evidence="1">
    <location>
        <begin position="50"/>
        <end position="89"/>
    </location>
</feature>
<dbReference type="Pfam" id="PF00646">
    <property type="entry name" value="F-box"/>
    <property type="match status" value="2"/>
</dbReference>
<protein>
    <recommendedName>
        <fullName evidence="1">F-box domain-containing protein</fullName>
    </recommendedName>
</protein>
<reference evidence="2" key="1">
    <citation type="submission" date="2023-07" db="EMBL/GenBank/DDBJ databases">
        <title>A chromosome-level genome assembly of Lolium multiflorum.</title>
        <authorList>
            <person name="Chen Y."/>
            <person name="Copetti D."/>
            <person name="Kolliker R."/>
            <person name="Studer B."/>
        </authorList>
    </citation>
    <scope>NUCLEOTIDE SEQUENCE</scope>
    <source>
        <strain evidence="2">02402/16</strain>
        <tissue evidence="2">Leaf</tissue>
    </source>
</reference>
<dbReference type="InterPro" id="IPR036047">
    <property type="entry name" value="F-box-like_dom_sf"/>
</dbReference>
<dbReference type="Pfam" id="PF08268">
    <property type="entry name" value="FBA_3"/>
    <property type="match status" value="2"/>
</dbReference>
<dbReference type="SUPFAM" id="SSF81383">
    <property type="entry name" value="F-box domain"/>
    <property type="match status" value="2"/>
</dbReference>
<sequence>MAGTSWLRCLVLDYGDDDEQRAIPQLTPKTTRTAKRARSNISHDAATTTLPDDTLVEIFSRLPSKSVGRFRCLSRCWAATLTSAPFVDLHLHRANHHRLVPKLFSTTVDHLDDDPDKKWHVKVLTKPCRGLVLLRREAHSGYYVCNPSTGQLMRLPKGGGRCLCVSYGLGYSPATMEYKVARLCASYNSPLRCEVLTLDASAHTRWRAVTQKPPSGAVRSPAMFCDGYLHFLVRQGGGNGLVDSITTFDIVDETLGSLTVPPAAQGNVFSLTLAVLDGFLCLCVRRPRSGDVDDDPADCCIWIWRLACRREAGRWEMLYRVLQPQTTTNPELDLRCLRWVSPLEIYRAGNGQKRIMFATDKHVLAFDIHVGSTPMVVGGEPRVICSGTVGLLEESLVSIGRTSKDIIYSSPWRKAWSDVLKWMPTRSVVTLMCVCKGWRAVISNDRFTQTHALHANLGKSHKIKLVHGYPLSALSYYPLKPSEKVQVQHEMMSFLMNTDMENWGSRMVCSKPCHGLVLVTYTCMEMEMGMDMRMDVEIEMKRSCIHYLCNPSMECSKRLFFDERNAGDSTATIGLGYDLRTNKHVLVRIVCHKKGSKDYKLECHVQLKDTTLWIPISPPPKPVADMQPVYAHGKLYWKVDATLGTKSSSARFELLAFDVSTREFDVLRGPRCNRDGITSIIELQGNLCILCSDRTANAIDVWTLEGGFWSIGCRVELGESKQMYSSNKTTLLDVDPKDGRILLSTGRVLGYYDPSTKALQTFYYLGERLHGMKFTPVLCQESLIRPRT</sequence>
<dbReference type="InterPro" id="IPR013187">
    <property type="entry name" value="F-box-assoc_dom_typ3"/>
</dbReference>
<dbReference type="EMBL" id="JAUUTY010000003">
    <property type="protein sequence ID" value="KAK1660284.1"/>
    <property type="molecule type" value="Genomic_DNA"/>
</dbReference>
<dbReference type="InterPro" id="IPR017451">
    <property type="entry name" value="F-box-assoc_interact_dom"/>
</dbReference>
<feature type="domain" description="F-box" evidence="1">
    <location>
        <begin position="414"/>
        <end position="451"/>
    </location>
</feature>
<dbReference type="PANTHER" id="PTHR31672">
    <property type="entry name" value="BNACNNG10540D PROTEIN"/>
    <property type="match status" value="1"/>
</dbReference>
<accession>A0AAD8SMC9</accession>
<dbReference type="InterPro" id="IPR001810">
    <property type="entry name" value="F-box_dom"/>
</dbReference>
<dbReference type="Proteomes" id="UP001231189">
    <property type="component" value="Unassembled WGS sequence"/>
</dbReference>
<name>A0AAD8SMC9_LOLMU</name>
<dbReference type="Gene3D" id="1.20.1280.50">
    <property type="match status" value="1"/>
</dbReference>
<evidence type="ECO:0000259" key="1">
    <source>
        <dbReference type="SMART" id="SM00256"/>
    </source>
</evidence>
<keyword evidence="3" id="KW-1185">Reference proteome</keyword>
<comment type="caution">
    <text evidence="2">The sequence shown here is derived from an EMBL/GenBank/DDBJ whole genome shotgun (WGS) entry which is preliminary data.</text>
</comment>
<evidence type="ECO:0000313" key="2">
    <source>
        <dbReference type="EMBL" id="KAK1660284.1"/>
    </source>
</evidence>
<gene>
    <name evidence="2" type="ORF">QYE76_048443</name>
</gene>
<evidence type="ECO:0000313" key="3">
    <source>
        <dbReference type="Proteomes" id="UP001231189"/>
    </source>
</evidence>
<dbReference type="AlphaFoldDB" id="A0AAD8SMC9"/>
<dbReference type="PANTHER" id="PTHR31672:SF13">
    <property type="entry name" value="F-BOX PROTEIN CPR30-LIKE"/>
    <property type="match status" value="1"/>
</dbReference>
<dbReference type="SMART" id="SM00256">
    <property type="entry name" value="FBOX"/>
    <property type="match status" value="2"/>
</dbReference>
<organism evidence="2 3">
    <name type="scientific">Lolium multiflorum</name>
    <name type="common">Italian ryegrass</name>
    <name type="synonym">Lolium perenne subsp. multiflorum</name>
    <dbReference type="NCBI Taxonomy" id="4521"/>
    <lineage>
        <taxon>Eukaryota</taxon>
        <taxon>Viridiplantae</taxon>
        <taxon>Streptophyta</taxon>
        <taxon>Embryophyta</taxon>
        <taxon>Tracheophyta</taxon>
        <taxon>Spermatophyta</taxon>
        <taxon>Magnoliopsida</taxon>
        <taxon>Liliopsida</taxon>
        <taxon>Poales</taxon>
        <taxon>Poaceae</taxon>
        <taxon>BOP clade</taxon>
        <taxon>Pooideae</taxon>
        <taxon>Poodae</taxon>
        <taxon>Poeae</taxon>
        <taxon>Poeae Chloroplast Group 2 (Poeae type)</taxon>
        <taxon>Loliodinae</taxon>
        <taxon>Loliinae</taxon>
        <taxon>Lolium</taxon>
    </lineage>
</organism>
<dbReference type="NCBIfam" id="TIGR01640">
    <property type="entry name" value="F_box_assoc_1"/>
    <property type="match status" value="2"/>
</dbReference>